<evidence type="ECO:0000256" key="2">
    <source>
        <dbReference type="ARBA" id="ARBA00005582"/>
    </source>
</evidence>
<dbReference type="AlphaFoldDB" id="A0A221W2D2"/>
<dbReference type="InterPro" id="IPR020476">
    <property type="entry name" value="Nudix_hydrolase"/>
</dbReference>
<evidence type="ECO:0000313" key="6">
    <source>
        <dbReference type="Proteomes" id="UP000204221"/>
    </source>
</evidence>
<evidence type="ECO:0000256" key="4">
    <source>
        <dbReference type="RuleBase" id="RU003476"/>
    </source>
</evidence>
<proteinExistence type="inferred from homology"/>
<evidence type="ECO:0000256" key="3">
    <source>
        <dbReference type="ARBA" id="ARBA00022801"/>
    </source>
</evidence>
<dbReference type="Proteomes" id="UP000204221">
    <property type="component" value="Chromosome"/>
</dbReference>
<reference evidence="5 6" key="1">
    <citation type="submission" date="2017-07" db="EMBL/GenBank/DDBJ databases">
        <title>Complete genome sequence of Actinoalloteichus hoggarensis DSM 45943, type strain of Actinoalloteichus hoggarensis.</title>
        <authorList>
            <person name="Ruckert C."/>
            <person name="Nouioui I."/>
            <person name="Willmese J."/>
            <person name="van Wezel G."/>
            <person name="Klenk H.-P."/>
            <person name="Kalinowski J."/>
            <person name="Zotchev S.B."/>
        </authorList>
    </citation>
    <scope>NUCLEOTIDE SEQUENCE [LARGE SCALE GENOMIC DNA]</scope>
    <source>
        <strain evidence="5 6">DSM 45943</strain>
    </source>
</reference>
<dbReference type="PANTHER" id="PTHR43046:SF16">
    <property type="entry name" value="ADP-RIBOSE PYROPHOSPHATASE YJHB-RELATED"/>
    <property type="match status" value="1"/>
</dbReference>
<dbReference type="PANTHER" id="PTHR43046">
    <property type="entry name" value="GDP-MANNOSE MANNOSYL HYDROLASE"/>
    <property type="match status" value="1"/>
</dbReference>
<dbReference type="InterPro" id="IPR000086">
    <property type="entry name" value="NUDIX_hydrolase_dom"/>
</dbReference>
<accession>A0A221W2D2</accession>
<evidence type="ECO:0000256" key="1">
    <source>
        <dbReference type="ARBA" id="ARBA00001946"/>
    </source>
</evidence>
<keyword evidence="6" id="KW-1185">Reference proteome</keyword>
<evidence type="ECO:0000313" key="5">
    <source>
        <dbReference type="EMBL" id="ASO19761.1"/>
    </source>
</evidence>
<sequence>MVLQPAGDVTSPAENQSSPARPTVIDVHVLLVRDDTVLLTRRRRGDWDGMWHLPSGKLDPGESVLDAAAREAAEEVGVLIEPANLRHAHTVHVAGSGPAPRLGMFFETRRWIGEPVNGEPDKCSGVAWFPLDFLPDDVIPYPLAGIRAYRDGVGFGLLGWDRIS</sequence>
<dbReference type="Gene3D" id="3.90.79.10">
    <property type="entry name" value="Nucleoside Triphosphate Pyrophosphohydrolase"/>
    <property type="match status" value="1"/>
</dbReference>
<dbReference type="GO" id="GO:0016787">
    <property type="term" value="F:hydrolase activity"/>
    <property type="evidence" value="ECO:0007669"/>
    <property type="project" value="UniProtKB-KW"/>
</dbReference>
<dbReference type="KEGG" id="ahg:AHOG_10590"/>
<comment type="similarity">
    <text evidence="2 4">Belongs to the Nudix hydrolase family.</text>
</comment>
<dbReference type="InterPro" id="IPR015797">
    <property type="entry name" value="NUDIX_hydrolase-like_dom_sf"/>
</dbReference>
<dbReference type="PROSITE" id="PS51462">
    <property type="entry name" value="NUDIX"/>
    <property type="match status" value="1"/>
</dbReference>
<dbReference type="OrthoDB" id="21342at2"/>
<gene>
    <name evidence="5" type="ORF">AHOG_10590</name>
</gene>
<dbReference type="InterPro" id="IPR020084">
    <property type="entry name" value="NUDIX_hydrolase_CS"/>
</dbReference>
<protein>
    <submittedName>
        <fullName evidence="5">Uncharacterized protein</fullName>
    </submittedName>
</protein>
<dbReference type="CDD" id="cd04683">
    <property type="entry name" value="NUDIX_Hydrolase"/>
    <property type="match status" value="1"/>
</dbReference>
<dbReference type="PROSITE" id="PS00893">
    <property type="entry name" value="NUDIX_BOX"/>
    <property type="match status" value="1"/>
</dbReference>
<name>A0A221W2D2_9PSEU</name>
<comment type="cofactor">
    <cofactor evidence="1">
        <name>Mg(2+)</name>
        <dbReference type="ChEBI" id="CHEBI:18420"/>
    </cofactor>
</comment>
<dbReference type="Pfam" id="PF00293">
    <property type="entry name" value="NUDIX"/>
    <property type="match status" value="1"/>
</dbReference>
<organism evidence="5 6">
    <name type="scientific">Actinoalloteichus hoggarensis</name>
    <dbReference type="NCBI Taxonomy" id="1470176"/>
    <lineage>
        <taxon>Bacteria</taxon>
        <taxon>Bacillati</taxon>
        <taxon>Actinomycetota</taxon>
        <taxon>Actinomycetes</taxon>
        <taxon>Pseudonocardiales</taxon>
        <taxon>Pseudonocardiaceae</taxon>
        <taxon>Actinoalloteichus</taxon>
    </lineage>
</organism>
<dbReference type="PRINTS" id="PR00502">
    <property type="entry name" value="NUDIXFAMILY"/>
</dbReference>
<dbReference type="SUPFAM" id="SSF55811">
    <property type="entry name" value="Nudix"/>
    <property type="match status" value="1"/>
</dbReference>
<dbReference type="EMBL" id="CP022521">
    <property type="protein sequence ID" value="ASO19761.1"/>
    <property type="molecule type" value="Genomic_DNA"/>
</dbReference>
<keyword evidence="3 4" id="KW-0378">Hydrolase</keyword>